<dbReference type="EMBL" id="JBHTBR010000005">
    <property type="protein sequence ID" value="MFC7291810.1"/>
    <property type="molecule type" value="Genomic_DNA"/>
</dbReference>
<feature type="transmembrane region" description="Helical" evidence="1">
    <location>
        <begin position="330"/>
        <end position="348"/>
    </location>
</feature>
<feature type="transmembrane region" description="Helical" evidence="1">
    <location>
        <begin position="275"/>
        <end position="293"/>
    </location>
</feature>
<gene>
    <name evidence="2" type="ORF">ACFQS8_09305</name>
</gene>
<feature type="transmembrane region" description="Helical" evidence="1">
    <location>
        <begin position="496"/>
        <end position="521"/>
    </location>
</feature>
<feature type="transmembrane region" description="Helical" evidence="1">
    <location>
        <begin position="129"/>
        <end position="156"/>
    </location>
</feature>
<organism evidence="2 3">
    <name type="scientific">Hirschia litorea</name>
    <dbReference type="NCBI Taxonomy" id="1199156"/>
    <lineage>
        <taxon>Bacteria</taxon>
        <taxon>Pseudomonadati</taxon>
        <taxon>Pseudomonadota</taxon>
        <taxon>Alphaproteobacteria</taxon>
        <taxon>Hyphomonadales</taxon>
        <taxon>Hyphomonadaceae</taxon>
        <taxon>Hirschia</taxon>
    </lineage>
</organism>
<keyword evidence="3" id="KW-1185">Reference proteome</keyword>
<dbReference type="Pfam" id="PF03806">
    <property type="entry name" value="ABG_transport"/>
    <property type="match status" value="1"/>
</dbReference>
<reference evidence="3" key="1">
    <citation type="journal article" date="2019" name="Int. J. Syst. Evol. Microbiol.">
        <title>The Global Catalogue of Microorganisms (GCM) 10K type strain sequencing project: providing services to taxonomists for standard genome sequencing and annotation.</title>
        <authorList>
            <consortium name="The Broad Institute Genomics Platform"/>
            <consortium name="The Broad Institute Genome Sequencing Center for Infectious Disease"/>
            <person name="Wu L."/>
            <person name="Ma J."/>
        </authorList>
    </citation>
    <scope>NUCLEOTIDE SEQUENCE [LARGE SCALE GENOMIC DNA]</scope>
    <source>
        <strain evidence="3">CCUG 51308</strain>
    </source>
</reference>
<keyword evidence="1" id="KW-0472">Membrane</keyword>
<accession>A0ABW2ILV7</accession>
<feature type="transmembrane region" description="Helical" evidence="1">
    <location>
        <begin position="435"/>
        <end position="453"/>
    </location>
</feature>
<dbReference type="RefSeq" id="WP_382167048.1">
    <property type="nucleotide sequence ID" value="NZ_JBHTBR010000005.1"/>
</dbReference>
<feature type="transmembrane region" description="Helical" evidence="1">
    <location>
        <begin position="95"/>
        <end position="117"/>
    </location>
</feature>
<feature type="transmembrane region" description="Helical" evidence="1">
    <location>
        <begin position="369"/>
        <end position="388"/>
    </location>
</feature>
<sequence>MAEAQEDEKVGGFLGWIERTGNKLPDPVVIFFYLALVLIAISVVCALAGLTALHPTQVNADGNPLVVMSQSLLSGENIAKFWVEMTKTFSHFHPLGYVLVVMLGAGVAERSGLFGAAMRAALGNAPKVILTPMVALIAMIANHAADAAYVVMIPLAGIMFHAAGRHPIAGIAAAFAGVSGGFSANILPGQLDVLLFGITEIAVEGSQLDPSWTMNVAGNWWFIFVLTFIYLPVIWYVTDKIIEPRLAKTPFSNTASADESVQDPSAKLSSNEKKGLNRAGLALLLVVGVWLVMTFGPGTPLIDEPACPAAVEAEGQCAAVQRLAPFFKSLVGGFMVLFLGAGWAYGSAVGTVKNHRDLVSMMAEGMRDMGYYLVLAFAAAHFVALFNWSNLGLIFAIHGAAGIEASGLPLPIAMGLIVLLSATLNLFVGSASAKWALLAPVLVPMLMLLGVSPEGATAIYRVGDGATNIITPLMVYFPLVLVFARRWSKDFGLGSLTAMMIPYSVWMLVTGLLLVVLWVFLGLDLGPAAPIAYSLPGN</sequence>
<dbReference type="PANTHER" id="PTHR30282">
    <property type="entry name" value="P-AMINOBENZOYL GLUTAMATE TRANSPORTER"/>
    <property type="match status" value="1"/>
</dbReference>
<evidence type="ECO:0000256" key="1">
    <source>
        <dbReference type="SAM" id="Phobius"/>
    </source>
</evidence>
<comment type="caution">
    <text evidence="2">The sequence shown here is derived from an EMBL/GenBank/DDBJ whole genome shotgun (WGS) entry which is preliminary data.</text>
</comment>
<keyword evidence="1" id="KW-0812">Transmembrane</keyword>
<keyword evidence="1" id="KW-1133">Transmembrane helix</keyword>
<feature type="transmembrane region" description="Helical" evidence="1">
    <location>
        <begin position="30"/>
        <end position="53"/>
    </location>
</feature>
<proteinExistence type="predicted"/>
<evidence type="ECO:0000313" key="3">
    <source>
        <dbReference type="Proteomes" id="UP001596492"/>
    </source>
</evidence>
<dbReference type="Proteomes" id="UP001596492">
    <property type="component" value="Unassembled WGS sequence"/>
</dbReference>
<evidence type="ECO:0000313" key="2">
    <source>
        <dbReference type="EMBL" id="MFC7291810.1"/>
    </source>
</evidence>
<protein>
    <submittedName>
        <fullName evidence="2">AbgT family transporter</fullName>
    </submittedName>
</protein>
<feature type="transmembrane region" description="Helical" evidence="1">
    <location>
        <begin position="408"/>
        <end position="428"/>
    </location>
</feature>
<name>A0ABW2ILV7_9PROT</name>
<feature type="transmembrane region" description="Helical" evidence="1">
    <location>
        <begin position="465"/>
        <end position="484"/>
    </location>
</feature>
<feature type="transmembrane region" description="Helical" evidence="1">
    <location>
        <begin position="220"/>
        <end position="238"/>
    </location>
</feature>
<dbReference type="PANTHER" id="PTHR30282:SF1">
    <property type="entry name" value="ABGT FAMILY TRANSPORTER"/>
    <property type="match status" value="1"/>
</dbReference>
<dbReference type="InterPro" id="IPR004697">
    <property type="entry name" value="AbgT"/>
</dbReference>
<feature type="transmembrane region" description="Helical" evidence="1">
    <location>
        <begin position="168"/>
        <end position="187"/>
    </location>
</feature>